<dbReference type="Pfam" id="PF24898">
    <property type="entry name" value="GGDEF_GdpP"/>
    <property type="match status" value="1"/>
</dbReference>
<dbReference type="RefSeq" id="WP_187013230.1">
    <property type="nucleotide sequence ID" value="NZ_JACOQI010000001.1"/>
</dbReference>
<feature type="binding site" evidence="2">
    <location>
        <position position="433"/>
    </location>
    <ligand>
        <name>Mn(2+)</name>
        <dbReference type="ChEBI" id="CHEBI:29035"/>
        <label>1</label>
    </ligand>
</feature>
<dbReference type="GO" id="GO:0016787">
    <property type="term" value="F:hydrolase activity"/>
    <property type="evidence" value="ECO:0007669"/>
    <property type="project" value="UniProtKB-UniRule"/>
</dbReference>
<protein>
    <recommendedName>
        <fullName evidence="1">Cyclic-di-AMP phosphodiesterase</fullName>
        <ecNumber evidence="1">3.1.4.-</ecNumber>
    </recommendedName>
</protein>
<dbReference type="InterPro" id="IPR001667">
    <property type="entry name" value="DDH_dom"/>
</dbReference>
<dbReference type="PIRSF" id="PIRSF026583">
    <property type="entry name" value="YybT"/>
    <property type="match status" value="1"/>
</dbReference>
<comment type="subcellular location">
    <subcellularLocation>
        <location evidence="1">Cell membrane</location>
    </subcellularLocation>
</comment>
<evidence type="ECO:0000313" key="4">
    <source>
        <dbReference type="EMBL" id="MBC5768824.1"/>
    </source>
</evidence>
<feature type="binding site" evidence="2">
    <location>
        <position position="512"/>
    </location>
    <ligand>
        <name>Mn(2+)</name>
        <dbReference type="ChEBI" id="CHEBI:29035"/>
        <label>2</label>
    </ligand>
</feature>
<dbReference type="PANTHER" id="PTHR47618:SF2">
    <property type="entry name" value="CYCLIC-DI-AMP PHOSPHODIESTERASE GDPP"/>
    <property type="match status" value="1"/>
</dbReference>
<feature type="domain" description="GGDEF" evidence="3">
    <location>
        <begin position="189"/>
        <end position="317"/>
    </location>
</feature>
<reference evidence="4" key="1">
    <citation type="submission" date="2020-08" db="EMBL/GenBank/DDBJ databases">
        <title>Genome public.</title>
        <authorList>
            <person name="Liu C."/>
            <person name="Sun Q."/>
        </authorList>
    </citation>
    <scope>NUCLEOTIDE SEQUENCE</scope>
    <source>
        <strain evidence="4">BX15</strain>
    </source>
</reference>
<dbReference type="GO" id="GO:0005886">
    <property type="term" value="C:plasma membrane"/>
    <property type="evidence" value="ECO:0007669"/>
    <property type="project" value="UniProtKB-SubCell"/>
</dbReference>
<dbReference type="FunFam" id="3.90.1640.10:FF:000002">
    <property type="entry name" value="Cyclic-di-AMP phosphodiesterase"/>
    <property type="match status" value="1"/>
</dbReference>
<comment type="function">
    <text evidence="1">Has phosphodiesterase (PDE) activity against cyclic-di-AMP (c-di-AMP).</text>
</comment>
<comment type="catalytic activity">
    <reaction evidence="1">
        <text>3',3'-c-di-AMP + H2O = 5'-O-phosphonoadenylyl-(3'-&gt;5')-adenosine + H(+)</text>
        <dbReference type="Rhea" id="RHEA:54420"/>
        <dbReference type="ChEBI" id="CHEBI:15377"/>
        <dbReference type="ChEBI" id="CHEBI:15378"/>
        <dbReference type="ChEBI" id="CHEBI:71500"/>
        <dbReference type="ChEBI" id="CHEBI:138171"/>
    </reaction>
</comment>
<dbReference type="GO" id="GO:0003676">
    <property type="term" value="F:nucleic acid binding"/>
    <property type="evidence" value="ECO:0007669"/>
    <property type="project" value="UniProtKB-UniRule"/>
</dbReference>
<organism evidence="4 5">
    <name type="scientific">Dysosmobacter segnis</name>
    <dbReference type="NCBI Taxonomy" id="2763042"/>
    <lineage>
        <taxon>Bacteria</taxon>
        <taxon>Bacillati</taxon>
        <taxon>Bacillota</taxon>
        <taxon>Clostridia</taxon>
        <taxon>Eubacteriales</taxon>
        <taxon>Oscillospiraceae</taxon>
        <taxon>Dysosmobacter</taxon>
    </lineage>
</organism>
<dbReference type="Gene3D" id="3.30.450.20">
    <property type="entry name" value="PAS domain"/>
    <property type="match status" value="1"/>
</dbReference>
<dbReference type="InterPro" id="IPR003156">
    <property type="entry name" value="DHHA1_dom"/>
</dbReference>
<dbReference type="EC" id="3.1.4.-" evidence="1"/>
<dbReference type="AlphaFoldDB" id="A0A923MGI8"/>
<dbReference type="PANTHER" id="PTHR47618">
    <property type="entry name" value="BIFUNCTIONAL OLIGORIBONUCLEASE AND PAP PHOSPHATASE NRNA"/>
    <property type="match status" value="1"/>
</dbReference>
<feature type="binding site" evidence="2">
    <location>
        <position position="457"/>
    </location>
    <ligand>
        <name>Mn(2+)</name>
        <dbReference type="ChEBI" id="CHEBI:29035"/>
        <label>2</label>
    </ligand>
</feature>
<dbReference type="Gene3D" id="3.90.1640.10">
    <property type="entry name" value="inorganic pyrophosphatase (n-terminal core)"/>
    <property type="match status" value="1"/>
</dbReference>
<accession>A0A923MGI8</accession>
<evidence type="ECO:0000256" key="2">
    <source>
        <dbReference type="PIRSR" id="PIRSR026583-50"/>
    </source>
</evidence>
<dbReference type="SUPFAM" id="SSF64182">
    <property type="entry name" value="DHH phosphoesterases"/>
    <property type="match status" value="1"/>
</dbReference>
<sequence length="664" mass="73927">MSNKKLSRLLEPNLKFYFAVMLLFAVAAIPVNWQLALAEGTLTVLLYFYFRQSNQKRRQGVLQYIDSVTGSVDTASKSTLINSPLPTLVFRPDTGEIIWSNESFLQLAGVREHLFEMRLSEAVPDFQVQWLLSGKQESPERVELNNHRFRVYGSLVRSRNRTGVQSLVATTYWVETTEADHLREVYEASRPVAAILMLDNYEDLMKACEDTQRSAVLAQIDEKLQTWANAGQGILLKTDRNHYLFLFEEQYFQHFVDEKFSILDTVRAIRVAENIHPTLSIGIGKDSPSIPELYKNAKLSLEMALSRGGDQAVVRNQVDFAFYGGRTKATEKRTKVKSRVMANAFRELIADAGEVYIMGHSFADMDAVGAAAGICCAARKRGKQARIVIDREHTAAETLIARLDALPEYSGVFLTPAEAFLQMRADTLLVVVDTNRPDMVENPQLLESCNRVAVIDHHRRAATYIENAAFNFHEPYASSASELVTELLQYLVEPTDLLREEAGALLAGIVLDTKHFTQRTGGRTFEAAAFLRRSGADTAEVQRLFQGDLKDMVTKYDIIRRAEMYRSNIAVSVVEEPGVDRVAAAQAADDLLTLKGVQASFVVYAAEGAVLMSARSLGEINVQVILEALGGGGNSTTAGARIEDTDPESVRQQLIGVLDAYFEK</sequence>
<comment type="similarity">
    <text evidence="1">Belongs to the GdpP/PdeA phosphodiesterase family.</text>
</comment>
<dbReference type="InterPro" id="IPR038763">
    <property type="entry name" value="DHH_sf"/>
</dbReference>
<dbReference type="InterPro" id="IPR014528">
    <property type="entry name" value="GdpP/PdeA"/>
</dbReference>
<keyword evidence="1" id="KW-0378">Hydrolase</keyword>
<dbReference type="Pfam" id="PF02272">
    <property type="entry name" value="DHHA1"/>
    <property type="match status" value="1"/>
</dbReference>
<dbReference type="Pfam" id="PF01368">
    <property type="entry name" value="DHH"/>
    <property type="match status" value="1"/>
</dbReference>
<feature type="binding site" evidence="2">
    <location>
        <position position="433"/>
    </location>
    <ligand>
        <name>Mn(2+)</name>
        <dbReference type="ChEBI" id="CHEBI:29035"/>
        <label>2</label>
    </ligand>
</feature>
<dbReference type="EMBL" id="JACOQI010000001">
    <property type="protein sequence ID" value="MBC5768824.1"/>
    <property type="molecule type" value="Genomic_DNA"/>
</dbReference>
<keyword evidence="1" id="KW-0472">Membrane</keyword>
<feature type="binding site" evidence="2">
    <location>
        <position position="360"/>
    </location>
    <ligand>
        <name>Mn(2+)</name>
        <dbReference type="ChEBI" id="CHEBI:29035"/>
        <label>1</label>
    </ligand>
</feature>
<feature type="binding site" evidence="2">
    <location>
        <position position="364"/>
    </location>
    <ligand>
        <name>Mn(2+)</name>
        <dbReference type="ChEBI" id="CHEBI:29035"/>
        <label>1</label>
    </ligand>
</feature>
<comment type="cofactor">
    <cofactor evidence="2">
        <name>Mn(2+)</name>
        <dbReference type="ChEBI" id="CHEBI:29035"/>
    </cofactor>
    <text evidence="2">For phosphodiesterase activity, probably binds 2 Mn(2+) per subunit.</text>
</comment>
<dbReference type="PROSITE" id="PS50887">
    <property type="entry name" value="GGDEF"/>
    <property type="match status" value="1"/>
</dbReference>
<comment type="caution">
    <text evidence="4">The sequence shown here is derived from an EMBL/GenBank/DDBJ whole genome shotgun (WGS) entry which is preliminary data.</text>
</comment>
<dbReference type="InterPro" id="IPR051319">
    <property type="entry name" value="Oligoribo/pAp-PDE_c-di-AMP_PDE"/>
</dbReference>
<dbReference type="Gene3D" id="3.10.310.30">
    <property type="match status" value="1"/>
</dbReference>
<dbReference type="GO" id="GO:0046872">
    <property type="term" value="F:metal ion binding"/>
    <property type="evidence" value="ECO:0007669"/>
    <property type="project" value="UniProtKB-KW"/>
</dbReference>
<keyword evidence="5" id="KW-1185">Reference proteome</keyword>
<keyword evidence="2" id="KW-0479">Metal-binding</keyword>
<proteinExistence type="inferred from homology"/>
<evidence type="ECO:0000259" key="3">
    <source>
        <dbReference type="PROSITE" id="PS50887"/>
    </source>
</evidence>
<keyword evidence="1" id="KW-1003">Cell membrane</keyword>
<name>A0A923MGI8_9FIRM</name>
<evidence type="ECO:0000256" key="1">
    <source>
        <dbReference type="PIRNR" id="PIRNR026583"/>
    </source>
</evidence>
<keyword evidence="2" id="KW-0464">Manganese</keyword>
<feature type="binding site" evidence="2">
    <location>
        <position position="366"/>
    </location>
    <ligand>
        <name>Mn(2+)</name>
        <dbReference type="ChEBI" id="CHEBI:29035"/>
        <label>2</label>
    </ligand>
</feature>
<gene>
    <name evidence="4" type="ORF">H8Z83_00470</name>
</gene>
<dbReference type="Proteomes" id="UP000620327">
    <property type="component" value="Unassembled WGS sequence"/>
</dbReference>
<dbReference type="InterPro" id="IPR000160">
    <property type="entry name" value="GGDEF_dom"/>
</dbReference>
<evidence type="ECO:0000313" key="5">
    <source>
        <dbReference type="Proteomes" id="UP000620327"/>
    </source>
</evidence>